<organism evidence="7 8">
    <name type="scientific">Tetracentron sinense</name>
    <name type="common">Spur-leaf</name>
    <dbReference type="NCBI Taxonomy" id="13715"/>
    <lineage>
        <taxon>Eukaryota</taxon>
        <taxon>Viridiplantae</taxon>
        <taxon>Streptophyta</taxon>
        <taxon>Embryophyta</taxon>
        <taxon>Tracheophyta</taxon>
        <taxon>Spermatophyta</taxon>
        <taxon>Magnoliopsida</taxon>
        <taxon>Trochodendrales</taxon>
        <taxon>Trochodendraceae</taxon>
        <taxon>Tetracentron</taxon>
    </lineage>
</organism>
<dbReference type="Proteomes" id="UP000655225">
    <property type="component" value="Unassembled WGS sequence"/>
</dbReference>
<dbReference type="PANTHER" id="PTHR31415">
    <property type="entry name" value="OS05G0367900 PROTEIN"/>
    <property type="match status" value="1"/>
</dbReference>
<dbReference type="OrthoDB" id="1934762at2759"/>
<gene>
    <name evidence="7" type="ORF">HHK36_002084</name>
</gene>
<dbReference type="Pfam" id="PF03168">
    <property type="entry name" value="LEA_2"/>
    <property type="match status" value="1"/>
</dbReference>
<comment type="subcellular location">
    <subcellularLocation>
        <location evidence="1">Membrane</location>
        <topology evidence="1">Single-pass membrane protein</topology>
    </subcellularLocation>
</comment>
<keyword evidence="2 5" id="KW-0812">Transmembrane</keyword>
<evidence type="ECO:0000256" key="2">
    <source>
        <dbReference type="ARBA" id="ARBA00022692"/>
    </source>
</evidence>
<dbReference type="GO" id="GO:0005886">
    <property type="term" value="C:plasma membrane"/>
    <property type="evidence" value="ECO:0007669"/>
    <property type="project" value="TreeGrafter"/>
</dbReference>
<dbReference type="InterPro" id="IPR004864">
    <property type="entry name" value="LEA_2"/>
</dbReference>
<evidence type="ECO:0000259" key="6">
    <source>
        <dbReference type="Pfam" id="PF03168"/>
    </source>
</evidence>
<dbReference type="OMA" id="FEACICI"/>
<name>A0A834ZYM2_TETSI</name>
<evidence type="ECO:0000313" key="7">
    <source>
        <dbReference type="EMBL" id="KAF8414085.1"/>
    </source>
</evidence>
<reference evidence="7 8" key="1">
    <citation type="submission" date="2020-04" db="EMBL/GenBank/DDBJ databases">
        <title>Plant Genome Project.</title>
        <authorList>
            <person name="Zhang R.-G."/>
        </authorList>
    </citation>
    <scope>NUCLEOTIDE SEQUENCE [LARGE SCALE GENOMIC DNA]</scope>
    <source>
        <strain evidence="7">YNK0</strain>
        <tissue evidence="7">Leaf</tissue>
    </source>
</reference>
<evidence type="ECO:0000256" key="1">
    <source>
        <dbReference type="ARBA" id="ARBA00004167"/>
    </source>
</evidence>
<evidence type="ECO:0000256" key="4">
    <source>
        <dbReference type="ARBA" id="ARBA00023136"/>
    </source>
</evidence>
<keyword evidence="8" id="KW-1185">Reference proteome</keyword>
<feature type="domain" description="Late embryogenesis abundant protein LEA-2 subgroup" evidence="6">
    <location>
        <begin position="74"/>
        <end position="164"/>
    </location>
</feature>
<evidence type="ECO:0000313" key="8">
    <source>
        <dbReference type="Proteomes" id="UP000655225"/>
    </source>
</evidence>
<accession>A0A834ZYM2</accession>
<proteinExistence type="predicted"/>
<dbReference type="AlphaFoldDB" id="A0A834ZYM2"/>
<evidence type="ECO:0000256" key="3">
    <source>
        <dbReference type="ARBA" id="ARBA00022989"/>
    </source>
</evidence>
<evidence type="ECO:0000256" key="5">
    <source>
        <dbReference type="SAM" id="Phobius"/>
    </source>
</evidence>
<protein>
    <recommendedName>
        <fullName evidence="6">Late embryogenesis abundant protein LEA-2 subgroup domain-containing protein</fullName>
    </recommendedName>
</protein>
<dbReference type="GO" id="GO:0098542">
    <property type="term" value="P:defense response to other organism"/>
    <property type="evidence" value="ECO:0007669"/>
    <property type="project" value="InterPro"/>
</dbReference>
<sequence>MLPRKISGYQGGIYVWLLQVIIVLALASTVIWLSLQPKSPLYTIADVYVPALDVRNTTFPRGGVGRNSTIIFNVQISNPNKGIGIYYDEINFTLYYSEAVMGVCSIPSFYQGHSKTTQSEVSVHTQKQFWEAISNGTVVDFMVDLAAVVRYKRFCSKTKHHQMDLQAHVPVSSNGTIVGEKNIKLLRIPKLNKTPY</sequence>
<dbReference type="GO" id="GO:0009506">
    <property type="term" value="C:plasmodesma"/>
    <property type="evidence" value="ECO:0007669"/>
    <property type="project" value="TreeGrafter"/>
</dbReference>
<dbReference type="EMBL" id="JABCRI010000001">
    <property type="protein sequence ID" value="KAF8414085.1"/>
    <property type="molecule type" value="Genomic_DNA"/>
</dbReference>
<comment type="caution">
    <text evidence="7">The sequence shown here is derived from an EMBL/GenBank/DDBJ whole genome shotgun (WGS) entry which is preliminary data.</text>
</comment>
<keyword evidence="3 5" id="KW-1133">Transmembrane helix</keyword>
<dbReference type="InterPro" id="IPR044839">
    <property type="entry name" value="NDR1-like"/>
</dbReference>
<keyword evidence="4 5" id="KW-0472">Membrane</keyword>
<dbReference type="PANTHER" id="PTHR31415:SF125">
    <property type="entry name" value="HARPIN INDUCING PROTEIN 1-LIKE 9"/>
    <property type="match status" value="1"/>
</dbReference>
<feature type="transmembrane region" description="Helical" evidence="5">
    <location>
        <begin position="12"/>
        <end position="35"/>
    </location>
</feature>